<protein>
    <recommendedName>
        <fullName evidence="2">Putative Flp pilus-assembly TadG-like N-terminal domain-containing protein</fullName>
    </recommendedName>
</protein>
<dbReference type="RefSeq" id="WP_197356386.1">
    <property type="nucleotide sequence ID" value="NZ_CP036298.1"/>
</dbReference>
<keyword evidence="1" id="KW-1133">Transmembrane helix</keyword>
<sequence>MNRRMRAGQITVFFVAILPLMLGIAGLMLDGGKLLVESRRLQDVCDAAATAAAAELQMTGDLSSARLVAENVIGSLNSMTLAVSSIASPPTSGEYTGDSHFVEVQLEQSVTTHLIHLLNVSHSNTVSSRSVAGFEPSNIDAALVVLDPSPDPFSILGLPVLLPPLHSLLGGLEALGVGPVMVDGAVQVNTQWSGEDEFGESVGVDGPLLTHSISCTPLLGLSHLHAPEIRSVGGVDDLALYHQLDGGGKSPLQANRLPVPDPLRDLPVPTVAIDPTNVSNVYRGTKNIVIALPLLTPPIVLSPGVYDWINIVTGRVTFEPGIYVIRGQHPVTGHGLLISGLANVDARGVMFYLTDSASYSASSGMPDASDSSTNPPPSVLASQIPSAIITLGLLGTRISPLNSPGSPFDGMTIFQRRHDRRPIVLVQEDLLGGGYLEGRVYAKWGHTLIAGKGDIDAAFVSGTMRVVNLLGLRISPSAPFPPANDVYLVE</sequence>
<feature type="transmembrane region" description="Helical" evidence="1">
    <location>
        <begin position="12"/>
        <end position="29"/>
    </location>
</feature>
<evidence type="ECO:0000256" key="1">
    <source>
        <dbReference type="SAM" id="Phobius"/>
    </source>
</evidence>
<evidence type="ECO:0000313" key="3">
    <source>
        <dbReference type="EMBL" id="QDV23298.1"/>
    </source>
</evidence>
<dbReference type="InterPro" id="IPR028087">
    <property type="entry name" value="Tad_N"/>
</dbReference>
<keyword evidence="1" id="KW-0812">Transmembrane</keyword>
<accession>A0A518G3X2</accession>
<gene>
    <name evidence="3" type="ORF">Q31a_15960</name>
</gene>
<dbReference type="Proteomes" id="UP000318017">
    <property type="component" value="Chromosome"/>
</dbReference>
<dbReference type="Pfam" id="PF13400">
    <property type="entry name" value="Tad"/>
    <property type="match status" value="1"/>
</dbReference>
<dbReference type="EMBL" id="CP036298">
    <property type="protein sequence ID" value="QDV23298.1"/>
    <property type="molecule type" value="Genomic_DNA"/>
</dbReference>
<proteinExistence type="predicted"/>
<dbReference type="AlphaFoldDB" id="A0A518G3X2"/>
<evidence type="ECO:0000313" key="4">
    <source>
        <dbReference type="Proteomes" id="UP000318017"/>
    </source>
</evidence>
<evidence type="ECO:0000259" key="2">
    <source>
        <dbReference type="Pfam" id="PF13400"/>
    </source>
</evidence>
<keyword evidence="4" id="KW-1185">Reference proteome</keyword>
<keyword evidence="1" id="KW-0472">Membrane</keyword>
<dbReference type="KEGG" id="ahel:Q31a_15960"/>
<organism evidence="3 4">
    <name type="scientific">Aureliella helgolandensis</name>
    <dbReference type="NCBI Taxonomy" id="2527968"/>
    <lineage>
        <taxon>Bacteria</taxon>
        <taxon>Pseudomonadati</taxon>
        <taxon>Planctomycetota</taxon>
        <taxon>Planctomycetia</taxon>
        <taxon>Pirellulales</taxon>
        <taxon>Pirellulaceae</taxon>
        <taxon>Aureliella</taxon>
    </lineage>
</organism>
<feature type="domain" description="Putative Flp pilus-assembly TadG-like N-terminal" evidence="2">
    <location>
        <begin position="8"/>
        <end position="54"/>
    </location>
</feature>
<name>A0A518G3X2_9BACT</name>
<reference evidence="3 4" key="1">
    <citation type="submission" date="2019-02" db="EMBL/GenBank/DDBJ databases">
        <title>Deep-cultivation of Planctomycetes and their phenomic and genomic characterization uncovers novel biology.</title>
        <authorList>
            <person name="Wiegand S."/>
            <person name="Jogler M."/>
            <person name="Boedeker C."/>
            <person name="Pinto D."/>
            <person name="Vollmers J."/>
            <person name="Rivas-Marin E."/>
            <person name="Kohn T."/>
            <person name="Peeters S.H."/>
            <person name="Heuer A."/>
            <person name="Rast P."/>
            <person name="Oberbeckmann S."/>
            <person name="Bunk B."/>
            <person name="Jeske O."/>
            <person name="Meyerdierks A."/>
            <person name="Storesund J.E."/>
            <person name="Kallscheuer N."/>
            <person name="Luecker S."/>
            <person name="Lage O.M."/>
            <person name="Pohl T."/>
            <person name="Merkel B.J."/>
            <person name="Hornburger P."/>
            <person name="Mueller R.-W."/>
            <person name="Bruemmer F."/>
            <person name="Labrenz M."/>
            <person name="Spormann A.M."/>
            <person name="Op den Camp H."/>
            <person name="Overmann J."/>
            <person name="Amann R."/>
            <person name="Jetten M.S.M."/>
            <person name="Mascher T."/>
            <person name="Medema M.H."/>
            <person name="Devos D.P."/>
            <person name="Kaster A.-K."/>
            <person name="Ovreas L."/>
            <person name="Rohde M."/>
            <person name="Galperin M.Y."/>
            <person name="Jogler C."/>
        </authorList>
    </citation>
    <scope>NUCLEOTIDE SEQUENCE [LARGE SCALE GENOMIC DNA]</scope>
    <source>
        <strain evidence="3 4">Q31a</strain>
    </source>
</reference>